<organism evidence="1 2">
    <name type="scientific">[Candida] jaroonii</name>
    <dbReference type="NCBI Taxonomy" id="467808"/>
    <lineage>
        <taxon>Eukaryota</taxon>
        <taxon>Fungi</taxon>
        <taxon>Dikarya</taxon>
        <taxon>Ascomycota</taxon>
        <taxon>Saccharomycotina</taxon>
        <taxon>Pichiomycetes</taxon>
        <taxon>Debaryomycetaceae</taxon>
        <taxon>Yamadazyma</taxon>
    </lineage>
</organism>
<dbReference type="EMBL" id="CALSDN010000006">
    <property type="protein sequence ID" value="CAH6721350.1"/>
    <property type="molecule type" value="Genomic_DNA"/>
</dbReference>
<reference evidence="1" key="1">
    <citation type="submission" date="2022-06" db="EMBL/GenBank/DDBJ databases">
        <authorList>
            <person name="Legras J.-L."/>
            <person name="Devillers H."/>
            <person name="Grondin C."/>
        </authorList>
    </citation>
    <scope>NUCLEOTIDE SEQUENCE</scope>
    <source>
        <strain evidence="1">CLIB 1444</strain>
    </source>
</reference>
<name>A0ACA9YA94_9ASCO</name>
<proteinExistence type="predicted"/>
<keyword evidence="2" id="KW-1185">Reference proteome</keyword>
<comment type="caution">
    <text evidence="1">The sequence shown here is derived from an EMBL/GenBank/DDBJ whole genome shotgun (WGS) entry which is preliminary data.</text>
</comment>
<sequence length="536" mass="63436">MLPLLQEFYKSGQFKSYNRFIEAIRKNFKFQMIILGVSILGLIYLTLEVGLSLNHLKLLIIAISHIYGLIIVLWLMAHGLINIARNRWTFGNHMTKVNYYYLKVPKLVDNLEDCKISFKEDILKVLVLYNYINNDEYNNFLFRDWIIDLHNKIPSELKELMELQINNNLYDSDLITRNDINNGFLKNLTSSFNMNYNKLIAYESEFNVIFNEIILLEDLSSSNMNALNFRIEKVTKLRFIWLNYVKPIMNRFFSIIFFIISFIIIESEFFHSTRLSIIDRIYNKINNNSLKFLITFSIFAYMLICSLNSLTQLKIFNMYHLVTHKSDPISACFYATYIARLTIPLSYNFITLFISRKSIFEDWFGKSIHLTGLFNLMNNWIPRLLFIPIILTIFNVYDKIKRKLGLNNDFYDSFSFDDNNDDSTKRKDLIIVEAKRIINREVNKRLTNTVAPIRSYNLQSAADMNYETNRNNFENSLINSNNRIEFSDNIDSSPSIWANITNQFNTIKNQFSRSNYRDEPLEDFEYDDDADHDLVI</sequence>
<gene>
    <name evidence="1" type="ORF">CLIB1444_06S00166</name>
</gene>
<dbReference type="Proteomes" id="UP001152531">
    <property type="component" value="Unassembled WGS sequence"/>
</dbReference>
<protein>
    <submittedName>
        <fullName evidence="1">Uncharacterized protein</fullName>
    </submittedName>
</protein>
<evidence type="ECO:0000313" key="1">
    <source>
        <dbReference type="EMBL" id="CAH6721350.1"/>
    </source>
</evidence>
<evidence type="ECO:0000313" key="2">
    <source>
        <dbReference type="Proteomes" id="UP001152531"/>
    </source>
</evidence>
<accession>A0ACA9YA94</accession>